<sequence length="78" mass="9079">MIKCLVFIYIVGIIAFTIFRIFKEWHKPINGTSNGTSHGTSGYEDGFFWMAMGDEIGRHHNEMNDYQNTEHYNNGIDF</sequence>
<gene>
    <name evidence="2" type="ORF">MM415B04403_0002</name>
</gene>
<reference evidence="2" key="1">
    <citation type="submission" date="2020-03" db="EMBL/GenBank/DDBJ databases">
        <title>The deep terrestrial virosphere.</title>
        <authorList>
            <person name="Holmfeldt K."/>
            <person name="Nilsson E."/>
            <person name="Simone D."/>
            <person name="Lopez-Fernandez M."/>
            <person name="Wu X."/>
            <person name="de Brujin I."/>
            <person name="Lundin D."/>
            <person name="Andersson A."/>
            <person name="Bertilsson S."/>
            <person name="Dopson M."/>
        </authorList>
    </citation>
    <scope>NUCLEOTIDE SEQUENCE</scope>
    <source>
        <strain evidence="2">MM415B04403</strain>
    </source>
</reference>
<keyword evidence="1" id="KW-0472">Membrane</keyword>
<evidence type="ECO:0000256" key="1">
    <source>
        <dbReference type="SAM" id="Phobius"/>
    </source>
</evidence>
<proteinExistence type="predicted"/>
<keyword evidence="1" id="KW-0812">Transmembrane</keyword>
<organism evidence="2">
    <name type="scientific">viral metagenome</name>
    <dbReference type="NCBI Taxonomy" id="1070528"/>
    <lineage>
        <taxon>unclassified sequences</taxon>
        <taxon>metagenomes</taxon>
        <taxon>organismal metagenomes</taxon>
    </lineage>
</organism>
<accession>A0A6M3LDV9</accession>
<dbReference type="AlphaFoldDB" id="A0A6M3LDV9"/>
<keyword evidence="1" id="KW-1133">Transmembrane helix</keyword>
<dbReference type="EMBL" id="MT143109">
    <property type="protein sequence ID" value="QJA92940.1"/>
    <property type="molecule type" value="Genomic_DNA"/>
</dbReference>
<name>A0A6M3LDV9_9ZZZZ</name>
<feature type="transmembrane region" description="Helical" evidence="1">
    <location>
        <begin position="6"/>
        <end position="22"/>
    </location>
</feature>
<evidence type="ECO:0000313" key="2">
    <source>
        <dbReference type="EMBL" id="QJA92940.1"/>
    </source>
</evidence>
<protein>
    <submittedName>
        <fullName evidence="2">Uncharacterized protein</fullName>
    </submittedName>
</protein>